<dbReference type="InterPro" id="IPR017452">
    <property type="entry name" value="GPCR_Rhodpsn_7TM"/>
</dbReference>
<dbReference type="Gene3D" id="1.20.1070.10">
    <property type="entry name" value="Rhodopsin 7-helix transmembrane proteins"/>
    <property type="match status" value="2"/>
</dbReference>
<organism evidence="11 12">
    <name type="scientific">Potamilus streckersoni</name>
    <dbReference type="NCBI Taxonomy" id="2493646"/>
    <lineage>
        <taxon>Eukaryota</taxon>
        <taxon>Metazoa</taxon>
        <taxon>Spiralia</taxon>
        <taxon>Lophotrochozoa</taxon>
        <taxon>Mollusca</taxon>
        <taxon>Bivalvia</taxon>
        <taxon>Autobranchia</taxon>
        <taxon>Heteroconchia</taxon>
        <taxon>Palaeoheterodonta</taxon>
        <taxon>Unionida</taxon>
        <taxon>Unionoidea</taxon>
        <taxon>Unionidae</taxon>
        <taxon>Ambleminae</taxon>
        <taxon>Lampsilini</taxon>
        <taxon>Potamilus</taxon>
    </lineage>
</organism>
<proteinExistence type="inferred from homology"/>
<evidence type="ECO:0000259" key="10">
    <source>
        <dbReference type="PROSITE" id="PS50262"/>
    </source>
</evidence>
<feature type="transmembrane region" description="Helical" evidence="9">
    <location>
        <begin position="60"/>
        <end position="78"/>
    </location>
</feature>
<accession>A0AAE0SX59</accession>
<evidence type="ECO:0000256" key="5">
    <source>
        <dbReference type="ARBA" id="ARBA00023136"/>
    </source>
</evidence>
<evidence type="ECO:0000256" key="7">
    <source>
        <dbReference type="ARBA" id="ARBA00023224"/>
    </source>
</evidence>
<feature type="transmembrane region" description="Helical" evidence="9">
    <location>
        <begin position="191"/>
        <end position="218"/>
    </location>
</feature>
<comment type="similarity">
    <text evidence="8">Belongs to the G-protein coupled receptor 1 family.</text>
</comment>
<dbReference type="GO" id="GO:0004930">
    <property type="term" value="F:G protein-coupled receptor activity"/>
    <property type="evidence" value="ECO:0007669"/>
    <property type="project" value="UniProtKB-KW"/>
</dbReference>
<evidence type="ECO:0000313" key="11">
    <source>
        <dbReference type="EMBL" id="KAK3599667.1"/>
    </source>
</evidence>
<reference evidence="11" key="1">
    <citation type="journal article" date="2021" name="Genome Biol. Evol.">
        <title>A High-Quality Reference Genome for a Parasitic Bivalve with Doubly Uniparental Inheritance (Bivalvia: Unionida).</title>
        <authorList>
            <person name="Smith C.H."/>
        </authorList>
    </citation>
    <scope>NUCLEOTIDE SEQUENCE</scope>
    <source>
        <strain evidence="11">CHS0354</strain>
    </source>
</reference>
<evidence type="ECO:0000256" key="8">
    <source>
        <dbReference type="RuleBase" id="RU000688"/>
    </source>
</evidence>
<dbReference type="EMBL" id="JAEAOA010001748">
    <property type="protein sequence ID" value="KAK3599667.1"/>
    <property type="molecule type" value="Genomic_DNA"/>
</dbReference>
<dbReference type="PROSITE" id="PS50262">
    <property type="entry name" value="G_PROTEIN_RECEP_F1_2"/>
    <property type="match status" value="1"/>
</dbReference>
<dbReference type="InterPro" id="IPR000276">
    <property type="entry name" value="GPCR_Rhodpsn"/>
</dbReference>
<evidence type="ECO:0000256" key="2">
    <source>
        <dbReference type="ARBA" id="ARBA00022692"/>
    </source>
</evidence>
<evidence type="ECO:0000256" key="6">
    <source>
        <dbReference type="ARBA" id="ARBA00023170"/>
    </source>
</evidence>
<dbReference type="PANTHER" id="PTHR24238:SF47">
    <property type="entry name" value="ECDYSTEROIDS_DOPAMINE RECEPTOR-RELATED"/>
    <property type="match status" value="1"/>
</dbReference>
<dbReference type="PROSITE" id="PS00237">
    <property type="entry name" value="G_PROTEIN_RECEP_F1_1"/>
    <property type="match status" value="1"/>
</dbReference>
<feature type="transmembrane region" description="Helical" evidence="9">
    <location>
        <begin position="98"/>
        <end position="119"/>
    </location>
</feature>
<evidence type="ECO:0000256" key="4">
    <source>
        <dbReference type="ARBA" id="ARBA00023040"/>
    </source>
</evidence>
<evidence type="ECO:0000313" key="12">
    <source>
        <dbReference type="Proteomes" id="UP001195483"/>
    </source>
</evidence>
<dbReference type="AlphaFoldDB" id="A0AAE0SX59"/>
<dbReference type="GO" id="GO:0016020">
    <property type="term" value="C:membrane"/>
    <property type="evidence" value="ECO:0007669"/>
    <property type="project" value="UniProtKB-SubCell"/>
</dbReference>
<evidence type="ECO:0000256" key="3">
    <source>
        <dbReference type="ARBA" id="ARBA00022989"/>
    </source>
</evidence>
<keyword evidence="7 8" id="KW-0807">Transducer</keyword>
<dbReference type="PRINTS" id="PR00237">
    <property type="entry name" value="GPCRRHODOPSN"/>
</dbReference>
<keyword evidence="4 8" id="KW-0297">G-protein coupled receptor</keyword>
<feature type="transmembrane region" description="Helical" evidence="9">
    <location>
        <begin position="376"/>
        <end position="398"/>
    </location>
</feature>
<comment type="caution">
    <text evidence="11">The sequence shown here is derived from an EMBL/GenBank/DDBJ whole genome shotgun (WGS) entry which is preliminary data.</text>
</comment>
<feature type="transmembrane region" description="Helical" evidence="9">
    <location>
        <begin position="418"/>
        <end position="437"/>
    </location>
</feature>
<gene>
    <name evidence="11" type="ORF">CHS0354_029128</name>
</gene>
<dbReference type="PANTHER" id="PTHR24238">
    <property type="entry name" value="G-PROTEIN COUPLED RECEPTOR"/>
    <property type="match status" value="1"/>
</dbReference>
<dbReference type="SUPFAM" id="SSF81321">
    <property type="entry name" value="Family A G protein-coupled receptor-like"/>
    <property type="match status" value="1"/>
</dbReference>
<keyword evidence="2 8" id="KW-0812">Transmembrane</keyword>
<dbReference type="CDD" id="cd00637">
    <property type="entry name" value="7tm_classA_rhodopsin-like"/>
    <property type="match status" value="1"/>
</dbReference>
<evidence type="ECO:0000256" key="9">
    <source>
        <dbReference type="SAM" id="Phobius"/>
    </source>
</evidence>
<sequence length="459" mass="52348">MDTLIQNQTEHHALLTLKEINDATAMILVPVTVFYVIVMLLGLVGNTLVIIIHKLRPTRIFIVCLAAMDSTACIVGIPNHVLDLMNPYTYFYPIACKLLTFLMTVPMIASAFILVIVAIDRYRKLCNPLISQQANLESIRTCVILVSCSLIVASPYTLMYGQSTIRTVIGNITGSQCFFDDSYSDTLFPTVYTGFIVLLFAIITLVLIVIYIIIWCAVIKQEKYYNTLVKSADANNRRFDTKSLSFSFSSCIRSQEKHNVAVETYDGKECATHQKAAAELEVIGDDIGHSFQKLIKDSPEDIKSREESNFCNENEIISKENTHCSSVIEVKGYTNNPSLKRFQSGSAIQSRSQSNNAIYNSVIQHSHQPRTKLTKIMFTITFVFIIAYLPTFCVSFLNATVHTFWDHMSNWERILYDVLLRFYLLNNMAKPFIYIVWDSRFRKKCIRLSKRFDCRSSFK</sequence>
<protein>
    <recommendedName>
        <fullName evidence="10">G-protein coupled receptors family 1 profile domain-containing protein</fullName>
    </recommendedName>
</protein>
<dbReference type="Pfam" id="PF00001">
    <property type="entry name" value="7tm_1"/>
    <property type="match status" value="1"/>
</dbReference>
<feature type="domain" description="G-protein coupled receptors family 1 profile" evidence="10">
    <location>
        <begin position="34"/>
        <end position="434"/>
    </location>
</feature>
<evidence type="ECO:0000256" key="1">
    <source>
        <dbReference type="ARBA" id="ARBA00004141"/>
    </source>
</evidence>
<keyword evidence="3 9" id="KW-1133">Transmembrane helix</keyword>
<reference evidence="11" key="2">
    <citation type="journal article" date="2021" name="Genome Biol. Evol.">
        <title>Developing a high-quality reference genome for a parasitic bivalve with doubly uniparental inheritance (Bivalvia: Unionida).</title>
        <authorList>
            <person name="Smith C.H."/>
        </authorList>
    </citation>
    <scope>NUCLEOTIDE SEQUENCE</scope>
    <source>
        <strain evidence="11">CHS0354</strain>
        <tissue evidence="11">Mantle</tissue>
    </source>
</reference>
<keyword evidence="5 9" id="KW-0472">Membrane</keyword>
<dbReference type="Proteomes" id="UP001195483">
    <property type="component" value="Unassembled WGS sequence"/>
</dbReference>
<comment type="subcellular location">
    <subcellularLocation>
        <location evidence="1">Membrane</location>
        <topology evidence="1">Multi-pass membrane protein</topology>
    </subcellularLocation>
</comment>
<keyword evidence="12" id="KW-1185">Reference proteome</keyword>
<keyword evidence="6 8" id="KW-0675">Receptor</keyword>
<reference evidence="11" key="3">
    <citation type="submission" date="2023-05" db="EMBL/GenBank/DDBJ databases">
        <authorList>
            <person name="Smith C.H."/>
        </authorList>
    </citation>
    <scope>NUCLEOTIDE SEQUENCE</scope>
    <source>
        <strain evidence="11">CHS0354</strain>
        <tissue evidence="11">Mantle</tissue>
    </source>
</reference>
<feature type="transmembrane region" description="Helical" evidence="9">
    <location>
        <begin position="139"/>
        <end position="158"/>
    </location>
</feature>
<name>A0AAE0SX59_9BIVA</name>
<feature type="transmembrane region" description="Helical" evidence="9">
    <location>
        <begin position="27"/>
        <end position="53"/>
    </location>
</feature>